<dbReference type="EMBL" id="JAAGNX010000001">
    <property type="protein sequence ID" value="NDV61162.1"/>
    <property type="molecule type" value="Genomic_DNA"/>
</dbReference>
<comment type="cofactor">
    <cofactor evidence="1">
        <name>Mn(2+)</name>
        <dbReference type="ChEBI" id="CHEBI:29035"/>
    </cofactor>
</comment>
<evidence type="ECO:0000256" key="5">
    <source>
        <dbReference type="ARBA" id="ARBA00022801"/>
    </source>
</evidence>
<comment type="caution">
    <text evidence="11">The sequence shown here is derived from an EMBL/GenBank/DDBJ whole genome shotgun (WGS) entry which is preliminary data.</text>
</comment>
<dbReference type="SMART" id="SM00116">
    <property type="entry name" value="CBS"/>
    <property type="match status" value="2"/>
</dbReference>
<dbReference type="Gene3D" id="3.10.310.20">
    <property type="entry name" value="DHHA2 domain"/>
    <property type="match status" value="1"/>
</dbReference>
<dbReference type="CDD" id="cd02205">
    <property type="entry name" value="CBS_pair_SF"/>
    <property type="match status" value="1"/>
</dbReference>
<dbReference type="InterPro" id="IPR028979">
    <property type="entry name" value="Ser_kin/Pase_Hpr-like_N_sf"/>
</dbReference>
<dbReference type="AlphaFoldDB" id="A0A6B2LYE9"/>
<comment type="catalytic activity">
    <reaction evidence="8">
        <text>diphosphate + H2O = 2 phosphate + H(+)</text>
        <dbReference type="Rhea" id="RHEA:24576"/>
        <dbReference type="ChEBI" id="CHEBI:15377"/>
        <dbReference type="ChEBI" id="CHEBI:15378"/>
        <dbReference type="ChEBI" id="CHEBI:33019"/>
        <dbReference type="ChEBI" id="CHEBI:43474"/>
        <dbReference type="EC" id="3.6.1.1"/>
    </reaction>
</comment>
<evidence type="ECO:0000256" key="1">
    <source>
        <dbReference type="ARBA" id="ARBA00001936"/>
    </source>
</evidence>
<accession>A0A6B2LYE9</accession>
<dbReference type="NCBIfam" id="NF011445">
    <property type="entry name" value="PRK14869.2-1"/>
    <property type="match status" value="1"/>
</dbReference>
<dbReference type="Proteomes" id="UP000478417">
    <property type="component" value="Unassembled WGS sequence"/>
</dbReference>
<evidence type="ECO:0000256" key="8">
    <source>
        <dbReference type="ARBA" id="ARBA00047820"/>
    </source>
</evidence>
<evidence type="ECO:0000313" key="12">
    <source>
        <dbReference type="Proteomes" id="UP000478417"/>
    </source>
</evidence>
<dbReference type="Gene3D" id="3.90.1640.10">
    <property type="entry name" value="inorganic pyrophosphatase (n-terminal core)"/>
    <property type="match status" value="2"/>
</dbReference>
<keyword evidence="12" id="KW-1185">Reference proteome</keyword>
<evidence type="ECO:0000256" key="6">
    <source>
        <dbReference type="ARBA" id="ARBA00023211"/>
    </source>
</evidence>
<dbReference type="SUPFAM" id="SSF75138">
    <property type="entry name" value="HprK N-terminal domain-like"/>
    <property type="match status" value="1"/>
</dbReference>
<dbReference type="FunFam" id="3.90.1640.10:FF:000001">
    <property type="entry name" value="Probable manganese-dependent inorganic pyrophosphatase"/>
    <property type="match status" value="1"/>
</dbReference>
<dbReference type="Pfam" id="PF00571">
    <property type="entry name" value="CBS"/>
    <property type="match status" value="2"/>
</dbReference>
<dbReference type="InterPro" id="IPR038763">
    <property type="entry name" value="DHH_sf"/>
</dbReference>
<comment type="subunit">
    <text evidence="2">Homohexamer.</text>
</comment>
<dbReference type="InterPro" id="IPR004097">
    <property type="entry name" value="DHHA2"/>
</dbReference>
<organism evidence="11 12">
    <name type="scientific">Oceanipulchritudo coccoides</name>
    <dbReference type="NCBI Taxonomy" id="2706888"/>
    <lineage>
        <taxon>Bacteria</taxon>
        <taxon>Pseudomonadati</taxon>
        <taxon>Verrucomicrobiota</taxon>
        <taxon>Opitutia</taxon>
        <taxon>Puniceicoccales</taxon>
        <taxon>Oceanipulchritudinaceae</taxon>
        <taxon>Oceanipulchritudo</taxon>
    </lineage>
</organism>
<dbReference type="GO" id="GO:0046872">
    <property type="term" value="F:metal ion binding"/>
    <property type="evidence" value="ECO:0007669"/>
    <property type="project" value="UniProtKB-KW"/>
</dbReference>
<dbReference type="Pfam" id="PF02833">
    <property type="entry name" value="DHHA2"/>
    <property type="match status" value="1"/>
</dbReference>
<gene>
    <name evidence="11" type="ORF">G0Q06_01720</name>
</gene>
<dbReference type="Gene3D" id="3.40.1390.20">
    <property type="entry name" value="HprK N-terminal domain-like"/>
    <property type="match status" value="1"/>
</dbReference>
<dbReference type="NCBIfam" id="NF011443">
    <property type="entry name" value="PRK14869.1-5"/>
    <property type="match status" value="1"/>
</dbReference>
<dbReference type="PROSITE" id="PS51371">
    <property type="entry name" value="CBS"/>
    <property type="match status" value="2"/>
</dbReference>
<dbReference type="InterPro" id="IPR010766">
    <property type="entry name" value="DRTGG"/>
</dbReference>
<evidence type="ECO:0000256" key="2">
    <source>
        <dbReference type="ARBA" id="ARBA00011643"/>
    </source>
</evidence>
<dbReference type="SUPFAM" id="SSF54631">
    <property type="entry name" value="CBS-domain pair"/>
    <property type="match status" value="1"/>
</dbReference>
<keyword evidence="5 11" id="KW-0378">Hydrolase</keyword>
<evidence type="ECO:0000259" key="10">
    <source>
        <dbReference type="PROSITE" id="PS51371"/>
    </source>
</evidence>
<dbReference type="InterPro" id="IPR001667">
    <property type="entry name" value="DDH_dom"/>
</dbReference>
<dbReference type="NCBIfam" id="NF011442">
    <property type="entry name" value="PRK14869.1-4"/>
    <property type="match status" value="1"/>
</dbReference>
<protein>
    <recommendedName>
        <fullName evidence="3">inorganic diphosphatase</fullName>
        <ecNumber evidence="3">3.6.1.1</ecNumber>
    </recommendedName>
    <alternativeName>
        <fullName evidence="7">Pyrophosphate phospho-hydrolase</fullName>
    </alternativeName>
</protein>
<proteinExistence type="predicted"/>
<name>A0A6B2LYE9_9BACT</name>
<dbReference type="InterPro" id="IPR000644">
    <property type="entry name" value="CBS_dom"/>
</dbReference>
<evidence type="ECO:0000256" key="4">
    <source>
        <dbReference type="ARBA" id="ARBA00022723"/>
    </source>
</evidence>
<dbReference type="NCBIfam" id="NF011446">
    <property type="entry name" value="PRK14869.2-2"/>
    <property type="match status" value="1"/>
</dbReference>
<dbReference type="Pfam" id="PF07085">
    <property type="entry name" value="DRTGG"/>
    <property type="match status" value="1"/>
</dbReference>
<dbReference type="PANTHER" id="PTHR12112:SF22">
    <property type="entry name" value="MANGANESE-DEPENDENT INORGANIC PYROPHOSPHATASE-RELATED"/>
    <property type="match status" value="1"/>
</dbReference>
<evidence type="ECO:0000256" key="7">
    <source>
        <dbReference type="ARBA" id="ARBA00032535"/>
    </source>
</evidence>
<dbReference type="PANTHER" id="PTHR12112">
    <property type="entry name" value="BNIP - RELATED"/>
    <property type="match status" value="1"/>
</dbReference>
<dbReference type="InterPro" id="IPR046342">
    <property type="entry name" value="CBS_dom_sf"/>
</dbReference>
<dbReference type="Pfam" id="PF01368">
    <property type="entry name" value="DHH"/>
    <property type="match status" value="1"/>
</dbReference>
<evidence type="ECO:0000313" key="11">
    <source>
        <dbReference type="EMBL" id="NDV61162.1"/>
    </source>
</evidence>
<feature type="domain" description="CBS" evidence="10">
    <location>
        <begin position="74"/>
        <end position="131"/>
    </location>
</feature>
<evidence type="ECO:0000256" key="3">
    <source>
        <dbReference type="ARBA" id="ARBA00012146"/>
    </source>
</evidence>
<reference evidence="11 12" key="1">
    <citation type="submission" date="2020-02" db="EMBL/GenBank/DDBJ databases">
        <title>Albibacoteraceae fam. nov., the first described family within the subdivision 4 Verrucomicrobia.</title>
        <authorList>
            <person name="Xi F."/>
        </authorList>
    </citation>
    <scope>NUCLEOTIDE SEQUENCE [LARGE SCALE GENOMIC DNA]</scope>
    <source>
        <strain evidence="11 12">CK1056</strain>
    </source>
</reference>
<sequence length="558" mass="61619">MRETTYVIGHRNPDADAICSAIGYAAFKSSVAEGNFQPARCGNSNARIETILSTMNVPLPEFVGDVTPRVRDIMVTEVIQVDPEAICAKALDLIDQHDVRVLPVVGKDGRLEGSISIFDLGDHFVPKPREERKMRHVFASLEDITGALGADPIHIVDPGKIEDLFVRIGAMDIRSFGRYYKEDESLAKSSIIIVGDRYDIQQRSIHSGVRMLVISGGLPVEPDVVELAKERGVSIIVSPHDSATTSWIIRSAGRIDSLVRKQTIKFGPDEKLSAVRRKLSSKNAAAYMVTDEEDRLIGVFTKTDLLKPVRKNLILVDHNELSQAVPGAEQVDILEVVDHHRLGNPPTQQPITFINLPVGSTSTIVADLFRKHQLEPEAKIAGVLMGGIVSDTLNLKGPTTTQTDRDMLTWLEGISGVKAEVLAEAIFNAGSIIKSETPENVIRSDMKIYDEGNFRFSVSQVEELGFDNLWSCREELDQTLDKIQRAEGLLFAALLVTDVNSQNSLLLIRGEDVVIENITYPHQAANDTFELNGIVSRKKQLIPYLTTIVRQVAPELIH</sequence>
<keyword evidence="4" id="KW-0479">Metal-binding</keyword>
<dbReference type="RefSeq" id="WP_163961841.1">
    <property type="nucleotide sequence ID" value="NZ_JAAGNX010000001.1"/>
</dbReference>
<dbReference type="SUPFAM" id="SSF64182">
    <property type="entry name" value="DHH phosphoesterases"/>
    <property type="match status" value="1"/>
</dbReference>
<dbReference type="InterPro" id="IPR038222">
    <property type="entry name" value="DHHA2_dom_sf"/>
</dbReference>
<keyword evidence="6" id="KW-0464">Manganese</keyword>
<dbReference type="GO" id="GO:0004427">
    <property type="term" value="F:inorganic diphosphate phosphatase activity"/>
    <property type="evidence" value="ECO:0007669"/>
    <property type="project" value="UniProtKB-EC"/>
</dbReference>
<dbReference type="EC" id="3.6.1.1" evidence="3"/>
<keyword evidence="9" id="KW-0129">CBS domain</keyword>
<dbReference type="GO" id="GO:0005737">
    <property type="term" value="C:cytoplasm"/>
    <property type="evidence" value="ECO:0007669"/>
    <property type="project" value="InterPro"/>
</dbReference>
<dbReference type="SMART" id="SM01131">
    <property type="entry name" value="DHHA2"/>
    <property type="match status" value="1"/>
</dbReference>
<evidence type="ECO:0000256" key="9">
    <source>
        <dbReference type="PROSITE-ProRule" id="PRU00703"/>
    </source>
</evidence>
<feature type="domain" description="CBS" evidence="10">
    <location>
        <begin position="259"/>
        <end position="315"/>
    </location>
</feature>